<dbReference type="SUPFAM" id="SSF55961">
    <property type="entry name" value="Bet v1-like"/>
    <property type="match status" value="1"/>
</dbReference>
<dbReference type="InterPro" id="IPR019587">
    <property type="entry name" value="Polyketide_cyclase/dehydratase"/>
</dbReference>
<dbReference type="RefSeq" id="WP_168212058.1">
    <property type="nucleotide sequence ID" value="NZ_MTBP01000001.1"/>
</dbReference>
<comment type="caution">
    <text evidence="1">The sequence shown here is derived from an EMBL/GenBank/DDBJ whole genome shotgun (WGS) entry which is preliminary data.</text>
</comment>
<dbReference type="AlphaFoldDB" id="A0A2P4UQK0"/>
<name>A0A2P4UQK0_9ACTN</name>
<evidence type="ECO:0000313" key="1">
    <source>
        <dbReference type="EMBL" id="POM27309.1"/>
    </source>
</evidence>
<protein>
    <submittedName>
        <fullName evidence="1">Polyketide cyclase / dehydrase and lipid transport</fullName>
    </submittedName>
</protein>
<reference evidence="1 2" key="1">
    <citation type="journal article" date="2017" name="Chemistry">
        <title>Isolation, Biosynthesis and Chemical Modifications of Rubterolones A-F: Rare Tropolone Alkaloids from Actinomadura sp. 5-2.</title>
        <authorList>
            <person name="Guo H."/>
            <person name="Benndorf R."/>
            <person name="Leichnitz D."/>
            <person name="Klassen J.L."/>
            <person name="Vollmers J."/>
            <person name="Gorls H."/>
            <person name="Steinacker M."/>
            <person name="Weigel C."/>
            <person name="Dahse H.M."/>
            <person name="Kaster A.K."/>
            <person name="de Beer Z.W."/>
            <person name="Poulsen M."/>
            <person name="Beemelmanns C."/>
        </authorList>
    </citation>
    <scope>NUCLEOTIDE SEQUENCE [LARGE SCALE GENOMIC DNA]</scope>
    <source>
        <strain evidence="1 2">5-2</strain>
    </source>
</reference>
<proteinExistence type="predicted"/>
<dbReference type="Pfam" id="PF10604">
    <property type="entry name" value="Polyketide_cyc2"/>
    <property type="match status" value="1"/>
</dbReference>
<accession>A0A2P4UQK0</accession>
<gene>
    <name evidence="1" type="ORF">BTM25_17220</name>
</gene>
<dbReference type="EMBL" id="MTBP01000001">
    <property type="protein sequence ID" value="POM27309.1"/>
    <property type="molecule type" value="Genomic_DNA"/>
</dbReference>
<dbReference type="Proteomes" id="UP000242367">
    <property type="component" value="Unassembled WGS sequence"/>
</dbReference>
<dbReference type="InterPro" id="IPR023393">
    <property type="entry name" value="START-like_dom_sf"/>
</dbReference>
<dbReference type="Gene3D" id="3.30.530.20">
    <property type="match status" value="1"/>
</dbReference>
<evidence type="ECO:0000313" key="2">
    <source>
        <dbReference type="Proteomes" id="UP000242367"/>
    </source>
</evidence>
<keyword evidence="2" id="KW-1185">Reference proteome</keyword>
<dbReference type="CDD" id="cd07821">
    <property type="entry name" value="PYR_PYL_RCAR_like"/>
    <property type="match status" value="1"/>
</dbReference>
<sequence>MRRDGYEIRRTIEADPDLVFGLLADAPSWSSWARPLIMTSRWSKDGVAGGVGAVRITGMWPFLIREEITEQERPSRLSYRYIGRLIPVKDYQATIALEPVADGTTGLTWSASFTTAVPGPGVRWGIEATVRLLIALLVREATRSERSSTGT</sequence>
<organism evidence="1 2">
    <name type="scientific">Actinomadura rubteroloni</name>
    <dbReference type="NCBI Taxonomy" id="1926885"/>
    <lineage>
        <taxon>Bacteria</taxon>
        <taxon>Bacillati</taxon>
        <taxon>Actinomycetota</taxon>
        <taxon>Actinomycetes</taxon>
        <taxon>Streptosporangiales</taxon>
        <taxon>Thermomonosporaceae</taxon>
        <taxon>Actinomadura</taxon>
    </lineage>
</organism>